<protein>
    <submittedName>
        <fullName evidence="1">Uncharacterized protein</fullName>
    </submittedName>
</protein>
<accession>A0AAV4RQC6</accession>
<proteinExistence type="predicted"/>
<sequence length="90" mass="10300">MRVSSVYPEERESGRSLMSRIFPAPRCSRCPAKDRVALASSQDWKVTFSDYFWTFSAGRTRHFWRGGSISVMDGLMDCCNLDHTPKFAIT</sequence>
<reference evidence="1 2" key="1">
    <citation type="submission" date="2021-06" db="EMBL/GenBank/DDBJ databases">
        <title>Caerostris darwini draft genome.</title>
        <authorList>
            <person name="Kono N."/>
            <person name="Arakawa K."/>
        </authorList>
    </citation>
    <scope>NUCLEOTIDE SEQUENCE [LARGE SCALE GENOMIC DNA]</scope>
</reference>
<organism evidence="1 2">
    <name type="scientific">Caerostris darwini</name>
    <dbReference type="NCBI Taxonomy" id="1538125"/>
    <lineage>
        <taxon>Eukaryota</taxon>
        <taxon>Metazoa</taxon>
        <taxon>Ecdysozoa</taxon>
        <taxon>Arthropoda</taxon>
        <taxon>Chelicerata</taxon>
        <taxon>Arachnida</taxon>
        <taxon>Araneae</taxon>
        <taxon>Araneomorphae</taxon>
        <taxon>Entelegynae</taxon>
        <taxon>Araneoidea</taxon>
        <taxon>Araneidae</taxon>
        <taxon>Caerostris</taxon>
    </lineage>
</organism>
<comment type="caution">
    <text evidence="1">The sequence shown here is derived from an EMBL/GenBank/DDBJ whole genome shotgun (WGS) entry which is preliminary data.</text>
</comment>
<evidence type="ECO:0000313" key="2">
    <source>
        <dbReference type="Proteomes" id="UP001054837"/>
    </source>
</evidence>
<evidence type="ECO:0000313" key="1">
    <source>
        <dbReference type="EMBL" id="GIY22520.1"/>
    </source>
</evidence>
<name>A0AAV4RQC6_9ARAC</name>
<gene>
    <name evidence="1" type="ORF">CDAR_593261</name>
</gene>
<dbReference type="Proteomes" id="UP001054837">
    <property type="component" value="Unassembled WGS sequence"/>
</dbReference>
<dbReference type="EMBL" id="BPLQ01006457">
    <property type="protein sequence ID" value="GIY22520.1"/>
    <property type="molecule type" value="Genomic_DNA"/>
</dbReference>
<keyword evidence="2" id="KW-1185">Reference proteome</keyword>
<dbReference type="AlphaFoldDB" id="A0AAV4RQC6"/>